<gene>
    <name evidence="2" type="ORF">AAFF_G00388260</name>
</gene>
<keyword evidence="3" id="KW-1185">Reference proteome</keyword>
<dbReference type="Proteomes" id="UP001221898">
    <property type="component" value="Unassembled WGS sequence"/>
</dbReference>
<evidence type="ECO:0000313" key="2">
    <source>
        <dbReference type="EMBL" id="KAJ8401244.1"/>
    </source>
</evidence>
<feature type="transmembrane region" description="Helical" evidence="1">
    <location>
        <begin position="25"/>
        <end position="46"/>
    </location>
</feature>
<dbReference type="AlphaFoldDB" id="A0AAD7SER5"/>
<name>A0AAD7SER5_9TELE</name>
<keyword evidence="1" id="KW-0812">Transmembrane</keyword>
<evidence type="ECO:0000256" key="1">
    <source>
        <dbReference type="SAM" id="Phobius"/>
    </source>
</evidence>
<accession>A0AAD7SER5</accession>
<comment type="caution">
    <text evidence="2">The sequence shown here is derived from an EMBL/GenBank/DDBJ whole genome shotgun (WGS) entry which is preliminary data.</text>
</comment>
<dbReference type="EMBL" id="JAINUG010000072">
    <property type="protein sequence ID" value="KAJ8401244.1"/>
    <property type="molecule type" value="Genomic_DNA"/>
</dbReference>
<keyword evidence="1" id="KW-1133">Transmembrane helix</keyword>
<sequence>MAIDGGDRNCGVHELICIRKVSPEALGFLTAIGVFIVLMILLFLYLNNKLSFESTGDLSCLDEYRKNKDLQAADS</sequence>
<keyword evidence="1" id="KW-0472">Membrane</keyword>
<organism evidence="2 3">
    <name type="scientific">Aldrovandia affinis</name>
    <dbReference type="NCBI Taxonomy" id="143900"/>
    <lineage>
        <taxon>Eukaryota</taxon>
        <taxon>Metazoa</taxon>
        <taxon>Chordata</taxon>
        <taxon>Craniata</taxon>
        <taxon>Vertebrata</taxon>
        <taxon>Euteleostomi</taxon>
        <taxon>Actinopterygii</taxon>
        <taxon>Neopterygii</taxon>
        <taxon>Teleostei</taxon>
        <taxon>Notacanthiformes</taxon>
        <taxon>Halosauridae</taxon>
        <taxon>Aldrovandia</taxon>
    </lineage>
</organism>
<proteinExistence type="predicted"/>
<evidence type="ECO:0000313" key="3">
    <source>
        <dbReference type="Proteomes" id="UP001221898"/>
    </source>
</evidence>
<protein>
    <submittedName>
        <fullName evidence="2">Uncharacterized protein</fullName>
    </submittedName>
</protein>
<reference evidence="2" key="1">
    <citation type="journal article" date="2023" name="Science">
        <title>Genome structures resolve the early diversification of teleost fishes.</title>
        <authorList>
            <person name="Parey E."/>
            <person name="Louis A."/>
            <person name="Montfort J."/>
            <person name="Bouchez O."/>
            <person name="Roques C."/>
            <person name="Iampietro C."/>
            <person name="Lluch J."/>
            <person name="Castinel A."/>
            <person name="Donnadieu C."/>
            <person name="Desvignes T."/>
            <person name="Floi Bucao C."/>
            <person name="Jouanno E."/>
            <person name="Wen M."/>
            <person name="Mejri S."/>
            <person name="Dirks R."/>
            <person name="Jansen H."/>
            <person name="Henkel C."/>
            <person name="Chen W.J."/>
            <person name="Zahm M."/>
            <person name="Cabau C."/>
            <person name="Klopp C."/>
            <person name="Thompson A.W."/>
            <person name="Robinson-Rechavi M."/>
            <person name="Braasch I."/>
            <person name="Lecointre G."/>
            <person name="Bobe J."/>
            <person name="Postlethwait J.H."/>
            <person name="Berthelot C."/>
            <person name="Roest Crollius H."/>
            <person name="Guiguen Y."/>
        </authorList>
    </citation>
    <scope>NUCLEOTIDE SEQUENCE</scope>
    <source>
        <strain evidence="2">NC1722</strain>
    </source>
</reference>